<comment type="caution">
    <text evidence="7">The sequence shown here is derived from an EMBL/GenBank/DDBJ whole genome shotgun (WGS) entry which is preliminary data.</text>
</comment>
<name>A0A4R6QCV7_9BURK</name>
<evidence type="ECO:0000256" key="2">
    <source>
        <dbReference type="ARBA" id="ARBA00005722"/>
    </source>
</evidence>
<feature type="chain" id="PRO_5020900183" evidence="6">
    <location>
        <begin position="25"/>
        <end position="268"/>
    </location>
</feature>
<dbReference type="PANTHER" id="PTHR38776">
    <property type="entry name" value="MLTA-INTERACTING PROTEIN-RELATED"/>
    <property type="match status" value="1"/>
</dbReference>
<sequence length="268" mass="27895">MFSLHTLCAPPLLLGLLCTAAAQQAPTTPGTPDKSSAWTLRGGVGAAVAPKFPGSNRGQLGLLPVFEARYREQFIISTLRGIGYEAKLNEQLSVSAALAPDMERRRAKDDKRLTGLGDVKWAPALRLGAELNAGPLLLSAGTSTRLGKSKELGGRGTRVEFDAGYALRPMPGVGLIVGASAQLMDGKLASALFGVTPAQAAASGLAVHRADAGLTSLGLFAKAHYRIDSDWSLQAKLELASLRGAAASSPVVKKKLQPGLALMVSRAF</sequence>
<organism evidence="7 8">
    <name type="scientific">Roseateles toxinivorans</name>
    <dbReference type="NCBI Taxonomy" id="270368"/>
    <lineage>
        <taxon>Bacteria</taxon>
        <taxon>Pseudomonadati</taxon>
        <taxon>Pseudomonadota</taxon>
        <taxon>Betaproteobacteria</taxon>
        <taxon>Burkholderiales</taxon>
        <taxon>Sphaerotilaceae</taxon>
        <taxon>Roseateles</taxon>
    </lineage>
</organism>
<dbReference type="Pfam" id="PF06629">
    <property type="entry name" value="MipA"/>
    <property type="match status" value="1"/>
</dbReference>
<evidence type="ECO:0000313" key="7">
    <source>
        <dbReference type="EMBL" id="TDP59683.1"/>
    </source>
</evidence>
<keyword evidence="8" id="KW-1185">Reference proteome</keyword>
<dbReference type="RefSeq" id="WP_133703981.1">
    <property type="nucleotide sequence ID" value="NZ_SNXS01000017.1"/>
</dbReference>
<dbReference type="EMBL" id="SNXS01000017">
    <property type="protein sequence ID" value="TDP59683.1"/>
    <property type="molecule type" value="Genomic_DNA"/>
</dbReference>
<evidence type="ECO:0000256" key="3">
    <source>
        <dbReference type="ARBA" id="ARBA00022729"/>
    </source>
</evidence>
<evidence type="ECO:0000256" key="5">
    <source>
        <dbReference type="ARBA" id="ARBA00023237"/>
    </source>
</evidence>
<dbReference type="InterPro" id="IPR010583">
    <property type="entry name" value="MipA"/>
</dbReference>
<evidence type="ECO:0000313" key="8">
    <source>
        <dbReference type="Proteomes" id="UP000295361"/>
    </source>
</evidence>
<comment type="similarity">
    <text evidence="2">Belongs to the MipA/OmpV family.</text>
</comment>
<feature type="signal peptide" evidence="6">
    <location>
        <begin position="1"/>
        <end position="24"/>
    </location>
</feature>
<protein>
    <submittedName>
        <fullName evidence="7">Outer membrane scaffolding protein for murein synthesis (MipA/OmpV family)</fullName>
    </submittedName>
</protein>
<accession>A0A4R6QCV7</accession>
<comment type="subcellular location">
    <subcellularLocation>
        <location evidence="1">Cell outer membrane</location>
    </subcellularLocation>
</comment>
<keyword evidence="4" id="KW-0472">Membrane</keyword>
<dbReference type="OrthoDB" id="8956925at2"/>
<proteinExistence type="inferred from homology"/>
<reference evidence="7 8" key="1">
    <citation type="submission" date="2019-03" db="EMBL/GenBank/DDBJ databases">
        <title>Genomic Encyclopedia of Type Strains, Phase IV (KMG-IV): sequencing the most valuable type-strain genomes for metagenomic binning, comparative biology and taxonomic classification.</title>
        <authorList>
            <person name="Goeker M."/>
        </authorList>
    </citation>
    <scope>NUCLEOTIDE SEQUENCE [LARGE SCALE GENOMIC DNA]</scope>
    <source>
        <strain evidence="7 8">DSM 16998</strain>
    </source>
</reference>
<keyword evidence="3 6" id="KW-0732">Signal</keyword>
<gene>
    <name evidence="7" type="ORF">DES47_1171</name>
</gene>
<dbReference type="Proteomes" id="UP000295361">
    <property type="component" value="Unassembled WGS sequence"/>
</dbReference>
<evidence type="ECO:0000256" key="1">
    <source>
        <dbReference type="ARBA" id="ARBA00004442"/>
    </source>
</evidence>
<dbReference type="PANTHER" id="PTHR38776:SF1">
    <property type="entry name" value="MLTA-INTERACTING PROTEIN-RELATED"/>
    <property type="match status" value="1"/>
</dbReference>
<evidence type="ECO:0000256" key="4">
    <source>
        <dbReference type="ARBA" id="ARBA00023136"/>
    </source>
</evidence>
<evidence type="ECO:0000256" key="6">
    <source>
        <dbReference type="SAM" id="SignalP"/>
    </source>
</evidence>
<dbReference type="InParanoid" id="A0A4R6QCV7"/>
<dbReference type="GO" id="GO:0009279">
    <property type="term" value="C:cell outer membrane"/>
    <property type="evidence" value="ECO:0007669"/>
    <property type="project" value="UniProtKB-SubCell"/>
</dbReference>
<keyword evidence="5" id="KW-0998">Cell outer membrane</keyword>
<dbReference type="AlphaFoldDB" id="A0A4R6QCV7"/>